<dbReference type="InterPro" id="IPR002328">
    <property type="entry name" value="ADH_Zn_CS"/>
</dbReference>
<protein>
    <submittedName>
        <fullName evidence="8">NAD(P)-dependent alcohol dehydrogenase</fullName>
    </submittedName>
</protein>
<dbReference type="OrthoDB" id="241504at2"/>
<evidence type="ECO:0000256" key="3">
    <source>
        <dbReference type="ARBA" id="ARBA00022723"/>
    </source>
</evidence>
<evidence type="ECO:0000256" key="6">
    <source>
        <dbReference type="RuleBase" id="RU361277"/>
    </source>
</evidence>
<dbReference type="GO" id="GO:0008270">
    <property type="term" value="F:zinc ion binding"/>
    <property type="evidence" value="ECO:0007669"/>
    <property type="project" value="InterPro"/>
</dbReference>
<organism evidence="8 9">
    <name type="scientific">Ornithinimicrobium ciconiae</name>
    <dbReference type="NCBI Taxonomy" id="2594265"/>
    <lineage>
        <taxon>Bacteria</taxon>
        <taxon>Bacillati</taxon>
        <taxon>Actinomycetota</taxon>
        <taxon>Actinomycetes</taxon>
        <taxon>Micrococcales</taxon>
        <taxon>Ornithinimicrobiaceae</taxon>
        <taxon>Ornithinimicrobium</taxon>
    </lineage>
</organism>
<dbReference type="InterPro" id="IPR036291">
    <property type="entry name" value="NAD(P)-bd_dom_sf"/>
</dbReference>
<dbReference type="PANTHER" id="PTHR42813">
    <property type="entry name" value="ZINC-TYPE ALCOHOL DEHYDROGENASE-LIKE"/>
    <property type="match status" value="1"/>
</dbReference>
<keyword evidence="5" id="KW-0560">Oxidoreductase</keyword>
<dbReference type="RefSeq" id="WP_143784919.1">
    <property type="nucleotide sequence ID" value="NZ_CP041616.1"/>
</dbReference>
<dbReference type="SUPFAM" id="SSF50129">
    <property type="entry name" value="GroES-like"/>
    <property type="match status" value="1"/>
</dbReference>
<dbReference type="Gene3D" id="3.90.180.10">
    <property type="entry name" value="Medium-chain alcohol dehydrogenases, catalytic domain"/>
    <property type="match status" value="1"/>
</dbReference>
<proteinExistence type="inferred from homology"/>
<comment type="cofactor">
    <cofactor evidence="1 6">
        <name>Zn(2+)</name>
        <dbReference type="ChEBI" id="CHEBI:29105"/>
    </cofactor>
</comment>
<dbReference type="Pfam" id="PF00107">
    <property type="entry name" value="ADH_zinc_N"/>
    <property type="match status" value="1"/>
</dbReference>
<name>A0A516GF97_9MICO</name>
<dbReference type="GO" id="GO:0016491">
    <property type="term" value="F:oxidoreductase activity"/>
    <property type="evidence" value="ECO:0007669"/>
    <property type="project" value="UniProtKB-KW"/>
</dbReference>
<dbReference type="CDD" id="cd08285">
    <property type="entry name" value="NADP_ADH"/>
    <property type="match status" value="1"/>
</dbReference>
<dbReference type="InterPro" id="IPR020843">
    <property type="entry name" value="ER"/>
</dbReference>
<dbReference type="PROSITE" id="PS00059">
    <property type="entry name" value="ADH_ZINC"/>
    <property type="match status" value="1"/>
</dbReference>
<sequence length="350" mass="36957">MKAFIMPEVGKTDIVDKPIPEPGPDEVIVKTTHALICTSDLHTVKGALPVEPGVTLGHESIGVVHAIGSNVTGFTEGQRVAVNAVTPCFQCRYCQSGYTSQCGGPLGGYQYTAQRDGNMSEYFMVPHAMANLAPIPDDVSNEAAVYACDMLSTGIMGAEHCYLTIGDSVAVFALGAVGLSAVLGATMLGAGRIYAVDSVPKRQELARAFGATDIIDFTQGDAVEQIMEATGGEGVDAAIEAFGFPQTWESCIRVTKAGGRISNIGYHGENPEPLQVPLDAFGLGMADKSIHTGLCPGGNDRMQRIFALIGAGRFDPTLMTTHTFGFDDVGEGFRLMEAKEDGIIKPLITF</sequence>
<gene>
    <name evidence="8" type="ORF">FNH13_03230</name>
</gene>
<dbReference type="InterPro" id="IPR011032">
    <property type="entry name" value="GroES-like_sf"/>
</dbReference>
<evidence type="ECO:0000256" key="5">
    <source>
        <dbReference type="ARBA" id="ARBA00023002"/>
    </source>
</evidence>
<keyword evidence="9" id="KW-1185">Reference proteome</keyword>
<feature type="domain" description="Enoyl reductase (ER)" evidence="7">
    <location>
        <begin position="10"/>
        <end position="344"/>
    </location>
</feature>
<dbReference type="SUPFAM" id="SSF51735">
    <property type="entry name" value="NAD(P)-binding Rossmann-fold domains"/>
    <property type="match status" value="1"/>
</dbReference>
<evidence type="ECO:0000259" key="7">
    <source>
        <dbReference type="SMART" id="SM00829"/>
    </source>
</evidence>
<dbReference type="Proteomes" id="UP000315395">
    <property type="component" value="Chromosome"/>
</dbReference>
<dbReference type="InterPro" id="IPR013149">
    <property type="entry name" value="ADH-like_C"/>
</dbReference>
<evidence type="ECO:0000256" key="1">
    <source>
        <dbReference type="ARBA" id="ARBA00001947"/>
    </source>
</evidence>
<comment type="similarity">
    <text evidence="2 6">Belongs to the zinc-containing alcohol dehydrogenase family.</text>
</comment>
<dbReference type="Pfam" id="PF08240">
    <property type="entry name" value="ADH_N"/>
    <property type="match status" value="1"/>
</dbReference>
<dbReference type="PANTHER" id="PTHR42813:SF4">
    <property type="entry name" value="NADP-DEPENDENT ISOPROPANOL DEHYDROGENASE"/>
    <property type="match status" value="1"/>
</dbReference>
<dbReference type="AlphaFoldDB" id="A0A516GF97"/>
<evidence type="ECO:0000313" key="9">
    <source>
        <dbReference type="Proteomes" id="UP000315395"/>
    </source>
</evidence>
<dbReference type="SMART" id="SM00829">
    <property type="entry name" value="PKS_ER"/>
    <property type="match status" value="1"/>
</dbReference>
<keyword evidence="3 6" id="KW-0479">Metal-binding</keyword>
<dbReference type="Gene3D" id="3.40.50.720">
    <property type="entry name" value="NAD(P)-binding Rossmann-like Domain"/>
    <property type="match status" value="1"/>
</dbReference>
<accession>A0A516GF97</accession>
<keyword evidence="4 6" id="KW-0862">Zinc</keyword>
<dbReference type="KEGG" id="orz:FNH13_03230"/>
<evidence type="ECO:0000256" key="4">
    <source>
        <dbReference type="ARBA" id="ARBA00022833"/>
    </source>
</evidence>
<dbReference type="InterPro" id="IPR013154">
    <property type="entry name" value="ADH-like_N"/>
</dbReference>
<reference evidence="8 9" key="1">
    <citation type="submission" date="2019-07" db="EMBL/GenBank/DDBJ databases">
        <title>complete genome sequencing of Ornithinimicrobium sp. H23M54.</title>
        <authorList>
            <person name="Bae J.-W."/>
            <person name="Lee S.-Y."/>
        </authorList>
    </citation>
    <scope>NUCLEOTIDE SEQUENCE [LARGE SCALE GENOMIC DNA]</scope>
    <source>
        <strain evidence="8 9">H23M54</strain>
    </source>
</reference>
<evidence type="ECO:0000256" key="2">
    <source>
        <dbReference type="ARBA" id="ARBA00008072"/>
    </source>
</evidence>
<evidence type="ECO:0000313" key="8">
    <source>
        <dbReference type="EMBL" id="QDO90193.1"/>
    </source>
</evidence>
<dbReference type="EMBL" id="CP041616">
    <property type="protein sequence ID" value="QDO90193.1"/>
    <property type="molecule type" value="Genomic_DNA"/>
</dbReference>